<dbReference type="Proteomes" id="UP001066276">
    <property type="component" value="Chromosome 3_1"/>
</dbReference>
<reference evidence="2" key="1">
    <citation type="journal article" date="2022" name="bioRxiv">
        <title>Sequencing and chromosome-scale assembly of the giantPleurodeles waltlgenome.</title>
        <authorList>
            <person name="Brown T."/>
            <person name="Elewa A."/>
            <person name="Iarovenko S."/>
            <person name="Subramanian E."/>
            <person name="Araus A.J."/>
            <person name="Petzold A."/>
            <person name="Susuki M."/>
            <person name="Suzuki K.-i.T."/>
            <person name="Hayashi T."/>
            <person name="Toyoda A."/>
            <person name="Oliveira C."/>
            <person name="Osipova E."/>
            <person name="Leigh N.D."/>
            <person name="Simon A."/>
            <person name="Yun M.H."/>
        </authorList>
    </citation>
    <scope>NUCLEOTIDE SEQUENCE</scope>
    <source>
        <strain evidence="2">20211129_DDA</strain>
        <tissue evidence="2">Liver</tissue>
    </source>
</reference>
<dbReference type="EMBL" id="JANPWB010000005">
    <property type="protein sequence ID" value="KAJ1184488.1"/>
    <property type="molecule type" value="Genomic_DNA"/>
</dbReference>
<comment type="caution">
    <text evidence="2">The sequence shown here is derived from an EMBL/GenBank/DDBJ whole genome shotgun (WGS) entry which is preliminary data.</text>
</comment>
<accession>A0AAV7U6G5</accession>
<keyword evidence="3" id="KW-1185">Reference proteome</keyword>
<protein>
    <submittedName>
        <fullName evidence="2">Uncharacterized protein</fullName>
    </submittedName>
</protein>
<feature type="region of interest" description="Disordered" evidence="1">
    <location>
        <begin position="58"/>
        <end position="81"/>
    </location>
</feature>
<organism evidence="2 3">
    <name type="scientific">Pleurodeles waltl</name>
    <name type="common">Iberian ribbed newt</name>
    <dbReference type="NCBI Taxonomy" id="8319"/>
    <lineage>
        <taxon>Eukaryota</taxon>
        <taxon>Metazoa</taxon>
        <taxon>Chordata</taxon>
        <taxon>Craniata</taxon>
        <taxon>Vertebrata</taxon>
        <taxon>Euteleostomi</taxon>
        <taxon>Amphibia</taxon>
        <taxon>Batrachia</taxon>
        <taxon>Caudata</taxon>
        <taxon>Salamandroidea</taxon>
        <taxon>Salamandridae</taxon>
        <taxon>Pleurodelinae</taxon>
        <taxon>Pleurodeles</taxon>
    </lineage>
</organism>
<evidence type="ECO:0000313" key="2">
    <source>
        <dbReference type="EMBL" id="KAJ1184488.1"/>
    </source>
</evidence>
<gene>
    <name evidence="2" type="ORF">NDU88_001294</name>
</gene>
<dbReference type="AlphaFoldDB" id="A0AAV7U6G5"/>
<name>A0AAV7U6G5_PLEWA</name>
<proteinExistence type="predicted"/>
<evidence type="ECO:0000256" key="1">
    <source>
        <dbReference type="SAM" id="MobiDB-lite"/>
    </source>
</evidence>
<sequence>MTVRGTPGALHDPAAAPLRLPRLLPSASGTIPARSLLLPLAVVVALLRMPHPGDIIRSTSNLRGHMGKHDYDALRNPRSRR</sequence>
<evidence type="ECO:0000313" key="3">
    <source>
        <dbReference type="Proteomes" id="UP001066276"/>
    </source>
</evidence>